<feature type="transmembrane region" description="Helical" evidence="1">
    <location>
        <begin position="12"/>
        <end position="34"/>
    </location>
</feature>
<dbReference type="EMBL" id="CM001220">
    <property type="protein sequence ID" value="KEH28926.1"/>
    <property type="molecule type" value="Genomic_DNA"/>
</dbReference>
<keyword evidence="4" id="KW-1185">Reference proteome</keyword>
<sequence>MVRFIRERERKWIFVTYLVIIPLLSPLEQAYMWFPMKFEREMKNWKVEGGGGFEELRRE</sequence>
<proteinExistence type="predicted"/>
<reference evidence="2 4" key="1">
    <citation type="journal article" date="2011" name="Nature">
        <title>The Medicago genome provides insight into the evolution of rhizobial symbioses.</title>
        <authorList>
            <person name="Young N.D."/>
            <person name="Debelle F."/>
            <person name="Oldroyd G.E."/>
            <person name="Geurts R."/>
            <person name="Cannon S.B."/>
            <person name="Udvardi M.K."/>
            <person name="Benedito V.A."/>
            <person name="Mayer K.F."/>
            <person name="Gouzy J."/>
            <person name="Schoof H."/>
            <person name="Van de Peer Y."/>
            <person name="Proost S."/>
            <person name="Cook D.R."/>
            <person name="Meyers B.C."/>
            <person name="Spannagl M."/>
            <person name="Cheung F."/>
            <person name="De Mita S."/>
            <person name="Krishnakumar V."/>
            <person name="Gundlach H."/>
            <person name="Zhou S."/>
            <person name="Mudge J."/>
            <person name="Bharti A.K."/>
            <person name="Murray J.D."/>
            <person name="Naoumkina M.A."/>
            <person name="Rosen B."/>
            <person name="Silverstein K.A."/>
            <person name="Tang H."/>
            <person name="Rombauts S."/>
            <person name="Zhao P.X."/>
            <person name="Zhou P."/>
            <person name="Barbe V."/>
            <person name="Bardou P."/>
            <person name="Bechner M."/>
            <person name="Bellec A."/>
            <person name="Berger A."/>
            <person name="Berges H."/>
            <person name="Bidwell S."/>
            <person name="Bisseling T."/>
            <person name="Choisne N."/>
            <person name="Couloux A."/>
            <person name="Denny R."/>
            <person name="Deshpande S."/>
            <person name="Dai X."/>
            <person name="Doyle J.J."/>
            <person name="Dudez A.M."/>
            <person name="Farmer A.D."/>
            <person name="Fouteau S."/>
            <person name="Franken C."/>
            <person name="Gibelin C."/>
            <person name="Gish J."/>
            <person name="Goldstein S."/>
            <person name="Gonzalez A.J."/>
            <person name="Green P.J."/>
            <person name="Hallab A."/>
            <person name="Hartog M."/>
            <person name="Hua A."/>
            <person name="Humphray S.J."/>
            <person name="Jeong D.H."/>
            <person name="Jing Y."/>
            <person name="Jocker A."/>
            <person name="Kenton S.M."/>
            <person name="Kim D.J."/>
            <person name="Klee K."/>
            <person name="Lai H."/>
            <person name="Lang C."/>
            <person name="Lin S."/>
            <person name="Macmil S.L."/>
            <person name="Magdelenat G."/>
            <person name="Matthews L."/>
            <person name="McCorrison J."/>
            <person name="Monaghan E.L."/>
            <person name="Mun J.H."/>
            <person name="Najar F.Z."/>
            <person name="Nicholson C."/>
            <person name="Noirot C."/>
            <person name="O'Bleness M."/>
            <person name="Paule C.R."/>
            <person name="Poulain J."/>
            <person name="Prion F."/>
            <person name="Qin B."/>
            <person name="Qu C."/>
            <person name="Retzel E.F."/>
            <person name="Riddle C."/>
            <person name="Sallet E."/>
            <person name="Samain S."/>
            <person name="Samson N."/>
            <person name="Sanders I."/>
            <person name="Saurat O."/>
            <person name="Scarpelli C."/>
            <person name="Schiex T."/>
            <person name="Segurens B."/>
            <person name="Severin A.J."/>
            <person name="Sherrier D.J."/>
            <person name="Shi R."/>
            <person name="Sims S."/>
            <person name="Singer S.R."/>
            <person name="Sinharoy S."/>
            <person name="Sterck L."/>
            <person name="Viollet A."/>
            <person name="Wang B.B."/>
            <person name="Wang K."/>
            <person name="Wang M."/>
            <person name="Wang X."/>
            <person name="Warfsmann J."/>
            <person name="Weissenbach J."/>
            <person name="White D.D."/>
            <person name="White J.D."/>
            <person name="Wiley G.B."/>
            <person name="Wincker P."/>
            <person name="Xing Y."/>
            <person name="Yang L."/>
            <person name="Yao Z."/>
            <person name="Ying F."/>
            <person name="Zhai J."/>
            <person name="Zhou L."/>
            <person name="Zuber A."/>
            <person name="Denarie J."/>
            <person name="Dixon R.A."/>
            <person name="May G.D."/>
            <person name="Schwartz D.C."/>
            <person name="Rogers J."/>
            <person name="Quetier F."/>
            <person name="Town C.D."/>
            <person name="Roe B.A."/>
        </authorList>
    </citation>
    <scope>NUCLEOTIDE SEQUENCE [LARGE SCALE GENOMIC DNA]</scope>
    <source>
        <strain evidence="2">A17</strain>
        <strain evidence="3 4">cv. Jemalong A17</strain>
    </source>
</reference>
<evidence type="ECO:0000313" key="3">
    <source>
        <dbReference type="EnsemblPlants" id="KEH28926"/>
    </source>
</evidence>
<dbReference type="PaxDb" id="3880-AES82791"/>
<evidence type="ECO:0000256" key="1">
    <source>
        <dbReference type="SAM" id="Phobius"/>
    </source>
</evidence>
<gene>
    <name evidence="2" type="ordered locus">MTR_4g017760</name>
</gene>
<reference evidence="2 4" key="2">
    <citation type="journal article" date="2014" name="BMC Genomics">
        <title>An improved genome release (version Mt4.0) for the model legume Medicago truncatula.</title>
        <authorList>
            <person name="Tang H."/>
            <person name="Krishnakumar V."/>
            <person name="Bidwell S."/>
            <person name="Rosen B."/>
            <person name="Chan A."/>
            <person name="Zhou S."/>
            <person name="Gentzbittel L."/>
            <person name="Childs K.L."/>
            <person name="Yandell M."/>
            <person name="Gundlach H."/>
            <person name="Mayer K.F."/>
            <person name="Schwartz D.C."/>
            <person name="Town C.D."/>
        </authorList>
    </citation>
    <scope>GENOME REANNOTATION</scope>
    <source>
        <strain evidence="2">A17</strain>
        <strain evidence="3 4">cv. Jemalong A17</strain>
    </source>
</reference>
<dbReference type="AlphaFoldDB" id="A0A072UHN9"/>
<dbReference type="EnsemblPlants" id="KEH28926">
    <property type="protein sequence ID" value="KEH28926"/>
    <property type="gene ID" value="MTR_4g017760"/>
</dbReference>
<protein>
    <submittedName>
        <fullName evidence="2">Transmembrane protein, putative</fullName>
    </submittedName>
</protein>
<dbReference type="Proteomes" id="UP000002051">
    <property type="component" value="Chromosome 4"/>
</dbReference>
<keyword evidence="1" id="KW-0472">Membrane</keyword>
<accession>A0A072UHN9</accession>
<organism evidence="2 4">
    <name type="scientific">Medicago truncatula</name>
    <name type="common">Barrel medic</name>
    <name type="synonym">Medicago tribuloides</name>
    <dbReference type="NCBI Taxonomy" id="3880"/>
    <lineage>
        <taxon>Eukaryota</taxon>
        <taxon>Viridiplantae</taxon>
        <taxon>Streptophyta</taxon>
        <taxon>Embryophyta</taxon>
        <taxon>Tracheophyta</taxon>
        <taxon>Spermatophyta</taxon>
        <taxon>Magnoliopsida</taxon>
        <taxon>eudicotyledons</taxon>
        <taxon>Gunneridae</taxon>
        <taxon>Pentapetalae</taxon>
        <taxon>rosids</taxon>
        <taxon>fabids</taxon>
        <taxon>Fabales</taxon>
        <taxon>Fabaceae</taxon>
        <taxon>Papilionoideae</taxon>
        <taxon>50 kb inversion clade</taxon>
        <taxon>NPAAA clade</taxon>
        <taxon>Hologalegina</taxon>
        <taxon>IRL clade</taxon>
        <taxon>Trifolieae</taxon>
        <taxon>Medicago</taxon>
    </lineage>
</organism>
<name>A0A072UHN9_MEDTR</name>
<keyword evidence="1 2" id="KW-0812">Transmembrane</keyword>
<evidence type="ECO:0000313" key="2">
    <source>
        <dbReference type="EMBL" id="KEH28926.1"/>
    </source>
</evidence>
<reference evidence="3" key="3">
    <citation type="submission" date="2015-04" db="UniProtKB">
        <authorList>
            <consortium name="EnsemblPlants"/>
        </authorList>
    </citation>
    <scope>IDENTIFICATION</scope>
    <source>
        <strain evidence="3">cv. Jemalong A17</strain>
    </source>
</reference>
<keyword evidence="1" id="KW-1133">Transmembrane helix</keyword>
<dbReference type="HOGENOM" id="CLU_2964323_0_0_1"/>
<evidence type="ECO:0000313" key="4">
    <source>
        <dbReference type="Proteomes" id="UP000002051"/>
    </source>
</evidence>